<organism evidence="1 2">
    <name type="scientific">Megasphaera elsdenii CAG:570</name>
    <dbReference type="NCBI Taxonomy" id="1263087"/>
    <lineage>
        <taxon>Bacteria</taxon>
        <taxon>Bacillati</taxon>
        <taxon>Bacillota</taxon>
        <taxon>Negativicutes</taxon>
        <taxon>Veillonellales</taxon>
        <taxon>Veillonellaceae</taxon>
        <taxon>Megasphaera</taxon>
    </lineage>
</organism>
<comment type="caution">
    <text evidence="1">The sequence shown here is derived from an EMBL/GenBank/DDBJ whole genome shotgun (WGS) entry which is preliminary data.</text>
</comment>
<dbReference type="EMBL" id="CBKE010000061">
    <property type="protein sequence ID" value="CDF04345.1"/>
    <property type="molecule type" value="Genomic_DNA"/>
</dbReference>
<evidence type="ECO:0000313" key="2">
    <source>
        <dbReference type="Proteomes" id="UP000017908"/>
    </source>
</evidence>
<evidence type="ECO:0000313" key="1">
    <source>
        <dbReference type="EMBL" id="CDF04345.1"/>
    </source>
</evidence>
<proteinExistence type="predicted"/>
<dbReference type="AlphaFoldDB" id="R7MUW1"/>
<sequence>MISPDVGGRFFEDGHEIGTDDVDGGVDFFRRNEETVQIHAIEALRIFPDSCVAALFDIGQDGFDGFADVFTFCLIAFGNAANVA</sequence>
<accession>R7MUW1</accession>
<protein>
    <submittedName>
        <fullName evidence="1">Uncharacterized protein</fullName>
    </submittedName>
</protein>
<gene>
    <name evidence="1" type="ORF">BN715_00706</name>
</gene>
<name>R7MUW1_MEGEL</name>
<dbReference type="Proteomes" id="UP000017908">
    <property type="component" value="Unassembled WGS sequence"/>
</dbReference>
<reference evidence="1" key="1">
    <citation type="submission" date="2012-11" db="EMBL/GenBank/DDBJ databases">
        <title>Dependencies among metagenomic species, viruses, plasmids and units of genetic variation.</title>
        <authorList>
            <person name="Nielsen H.B."/>
            <person name="Almeida M."/>
            <person name="Juncker A.S."/>
            <person name="Rasmussen S."/>
            <person name="Li J."/>
            <person name="Sunagawa S."/>
            <person name="Plichta D."/>
            <person name="Gautier L."/>
            <person name="Le Chatelier E."/>
            <person name="Peletier E."/>
            <person name="Bonde I."/>
            <person name="Nielsen T."/>
            <person name="Manichanh C."/>
            <person name="Arumugam M."/>
            <person name="Batto J."/>
            <person name="Santos M.B.Q.D."/>
            <person name="Blom N."/>
            <person name="Borruel N."/>
            <person name="Burgdorf K.S."/>
            <person name="Boumezbeur F."/>
            <person name="Casellas F."/>
            <person name="Dore J."/>
            <person name="Guarner F."/>
            <person name="Hansen T."/>
            <person name="Hildebrand F."/>
            <person name="Kaas R.S."/>
            <person name="Kennedy S."/>
            <person name="Kristiansen K."/>
            <person name="Kultima J.R."/>
            <person name="Leonard P."/>
            <person name="Levenez F."/>
            <person name="Lund O."/>
            <person name="Moumen B."/>
            <person name="Le Paslier D."/>
            <person name="Pons N."/>
            <person name="Pedersen O."/>
            <person name="Prifti E."/>
            <person name="Qin J."/>
            <person name="Raes J."/>
            <person name="Tap J."/>
            <person name="Tims S."/>
            <person name="Ussery D.W."/>
            <person name="Yamada T."/>
            <person name="MetaHit consortium"/>
            <person name="Renault P."/>
            <person name="Sicheritz-Ponten T."/>
            <person name="Bork P."/>
            <person name="Wang J."/>
            <person name="Brunak S."/>
            <person name="Ehrlich S.D."/>
        </authorList>
    </citation>
    <scope>NUCLEOTIDE SEQUENCE [LARGE SCALE GENOMIC DNA]</scope>
</reference>